<dbReference type="PANTHER" id="PTHR12526:SF622">
    <property type="entry name" value="GLYCOSYLTRANSFERASE (GROUP I)"/>
    <property type="match status" value="1"/>
</dbReference>
<dbReference type="GO" id="GO:0016757">
    <property type="term" value="F:glycosyltransferase activity"/>
    <property type="evidence" value="ECO:0007669"/>
    <property type="project" value="UniProtKB-ARBA"/>
</dbReference>
<gene>
    <name evidence="2" type="ORF">HU230_10895</name>
</gene>
<dbReference type="Gene3D" id="3.40.50.2000">
    <property type="entry name" value="Glycogen Phosphorylase B"/>
    <property type="match status" value="2"/>
</dbReference>
<feature type="domain" description="Glycosyltransferase subfamily 4-like N-terminal" evidence="1">
    <location>
        <begin position="71"/>
        <end position="246"/>
    </location>
</feature>
<dbReference type="Pfam" id="PF13692">
    <property type="entry name" value="Glyco_trans_1_4"/>
    <property type="match status" value="1"/>
</dbReference>
<dbReference type="EMBL" id="JABWSX010000001">
    <property type="protein sequence ID" value="NVL06220.1"/>
    <property type="molecule type" value="Genomic_DNA"/>
</dbReference>
<name>A0A973WN87_9BRAD</name>
<proteinExistence type="predicted"/>
<organism evidence="2">
    <name type="scientific">Bradyrhizobium quebecense</name>
    <dbReference type="NCBI Taxonomy" id="2748629"/>
    <lineage>
        <taxon>Bacteria</taxon>
        <taxon>Pseudomonadati</taxon>
        <taxon>Pseudomonadota</taxon>
        <taxon>Alphaproteobacteria</taxon>
        <taxon>Hyphomicrobiales</taxon>
        <taxon>Nitrobacteraceae</taxon>
        <taxon>Bradyrhizobium</taxon>
    </lineage>
</organism>
<dbReference type="InterPro" id="IPR028098">
    <property type="entry name" value="Glyco_trans_4-like_N"/>
</dbReference>
<dbReference type="SUPFAM" id="SSF53756">
    <property type="entry name" value="UDP-Glycosyltransferase/glycogen phosphorylase"/>
    <property type="match status" value="1"/>
</dbReference>
<reference evidence="2" key="1">
    <citation type="submission" date="2020-06" db="EMBL/GenBank/DDBJ databases">
        <title>Whole Genome Sequence of Bradyrhizobium sp. Strain 66S1MB.</title>
        <authorList>
            <person name="Bromfield E."/>
            <person name="Cloutier S."/>
        </authorList>
    </citation>
    <scope>NUCLEOTIDE SEQUENCE</scope>
    <source>
        <strain evidence="2">66S1MB</strain>
    </source>
</reference>
<comment type="caution">
    <text evidence="2">The sequence shown here is derived from an EMBL/GenBank/DDBJ whole genome shotgun (WGS) entry which is preliminary data.</text>
</comment>
<protein>
    <submittedName>
        <fullName evidence="2">Glycosyltransferase family 4 protein</fullName>
    </submittedName>
</protein>
<evidence type="ECO:0000259" key="1">
    <source>
        <dbReference type="Pfam" id="PF13579"/>
    </source>
</evidence>
<dbReference type="Pfam" id="PF13579">
    <property type="entry name" value="Glyco_trans_4_4"/>
    <property type="match status" value="1"/>
</dbReference>
<dbReference type="AlphaFoldDB" id="A0A973WN87"/>
<accession>A0A973WN87</accession>
<dbReference type="CDD" id="cd03794">
    <property type="entry name" value="GT4_WbuB-like"/>
    <property type="match status" value="1"/>
</dbReference>
<dbReference type="PANTHER" id="PTHR12526">
    <property type="entry name" value="GLYCOSYLTRANSFERASE"/>
    <property type="match status" value="1"/>
</dbReference>
<sequence>MECAGGFIALRSGVSASGSKRHEARWFLDVIVAVDNRRLVGPYFPGGPMNIWLLHPFAGGPGLGRHWRPFWLADAWGKMGHRVVVVSAGFHHLHREPRAPGPQRINGVDFWFLDTPRYDGSNLGRLRNNLSFAPAFRSATSAIAAQFGEPDLMIASSPHLFFISAARQIAQRFGARFWLEVRDLWPESIVALGMTPTWHPLVRLLGWKERSAYRAADRVICLLAGAEAHMRARGLSAGKFIWIPNGVSDGEIQSALTIETLGHPLIDRINQLKQQGRRVVLYAGGMGPPNAVEVVLDAAAVLGSTSPEISFVLIGSGTSLAALKQRAAGLANVEFHDEVDRSIVHGMLHASDCAVVAFHKNALYHHGISPNKLFDYCLFAPRSVIACEAQALAGLEDLVTARCAPDDPGALAASLRAALDGPARSRAVRVAIAQRYSYSALAARYLAEAGNPA</sequence>
<evidence type="ECO:0000313" key="2">
    <source>
        <dbReference type="EMBL" id="NVL06220.1"/>
    </source>
</evidence>
<dbReference type="RefSeq" id="WP_176530099.1">
    <property type="nucleotide sequence ID" value="NZ_CP088022.1"/>
</dbReference>